<dbReference type="VEuPathDB" id="MicrosporidiaDB:ECANGB1_835"/>
<sequence length="687" mass="80890">MQTVKKNKTTDPKEVVESYLVELFTTGSVDLNEFQAIYNTLYFYCTTDDNPDVTIKGEEIYTTICSLLDTFTKEIRCKDTKFNFTNFYKLERIAHFIYAAFRMINRFYVKYTRNDDVVQVFYVRVYENHLKYHFETYLNQIMTEIVTLRSPNSEYAYKQDLMHMAKTIFKILEKNDAMKEVKVMTESYVRSLDSDEFKMLFFAPPYASTFTHGGLIKESVFMKQSKSDQIALAEHLITIFYDELIFAHILFDSYVCKLISDKSICFESVFRHYMIAIYNSNETRPEIKKLNVIISYYESSHKKTFEKTFQSFLTDAFLNNNFTKYNFVDEENRTISRMCRRLRSDPDKMSVLDTFHTFLVIRDKLQSNKLKHHTAMLKVAVEEQFSKNSSSLCDVEMPFYILLELLDRIKNPQYVVDFVSLTLDQFDLTESFVIKFMISLIRKKDDNYEKEERFIRLINGEKKSMFIRIFESFKTNRIDKFKVIKIVDFFIKLDNKIPVKLDQDISNQINIALVKQIAHSKEKLTPIYNLSNATILINRRTIRIDIIGLNILKCIENAGEISYDALLFKTAMNSDSFDQYINMLIDNQIITNNSSMISISQNDTDASHIDLFKPVEFKEVKQTTSLLESSKHPVDQAKVMRFIKIRKSATKKQIEAALPDIDDISSILDEFTKKEFIEYDGKKYNFI</sequence>
<keyword evidence="2" id="KW-1185">Reference proteome</keyword>
<dbReference type="SUPFAM" id="SSF74788">
    <property type="entry name" value="Cullin repeat-like"/>
    <property type="match status" value="1"/>
</dbReference>
<protein>
    <recommendedName>
        <fullName evidence="3">Cullin family profile domain-containing protein</fullName>
    </recommendedName>
</protein>
<organism evidence="1 2">
    <name type="scientific">Enterospora canceri</name>
    <dbReference type="NCBI Taxonomy" id="1081671"/>
    <lineage>
        <taxon>Eukaryota</taxon>
        <taxon>Fungi</taxon>
        <taxon>Fungi incertae sedis</taxon>
        <taxon>Microsporidia</taxon>
        <taxon>Enterocytozoonidae</taxon>
        <taxon>Enterospora</taxon>
    </lineage>
</organism>
<comment type="caution">
    <text evidence="1">The sequence shown here is derived from an EMBL/GenBank/DDBJ whole genome shotgun (WGS) entry which is preliminary data.</text>
</comment>
<dbReference type="InterPro" id="IPR036317">
    <property type="entry name" value="Cullin_homology_sf"/>
</dbReference>
<evidence type="ECO:0000313" key="2">
    <source>
        <dbReference type="Proteomes" id="UP000192639"/>
    </source>
</evidence>
<dbReference type="InterPro" id="IPR016159">
    <property type="entry name" value="Cullin_repeat-like_dom_sf"/>
</dbReference>
<gene>
    <name evidence="1" type="ORF">ECANGB1_835</name>
</gene>
<dbReference type="SUPFAM" id="SSF75632">
    <property type="entry name" value="Cullin homology domain"/>
    <property type="match status" value="1"/>
</dbReference>
<name>A0A1Y1S7E6_9MICR</name>
<evidence type="ECO:0000313" key="1">
    <source>
        <dbReference type="EMBL" id="ORD94360.1"/>
    </source>
</evidence>
<accession>A0A1Y1S7E6</accession>
<proteinExistence type="predicted"/>
<dbReference type="AlphaFoldDB" id="A0A1Y1S7E6"/>
<evidence type="ECO:0008006" key="3">
    <source>
        <dbReference type="Google" id="ProtNLM"/>
    </source>
</evidence>
<reference evidence="1 2" key="1">
    <citation type="journal article" date="2017" name="Environ. Microbiol.">
        <title>Decay of the glycolytic pathway and adaptation to intranuclear parasitism within Enterocytozoonidae microsporidia.</title>
        <authorList>
            <person name="Wiredu Boakye D."/>
            <person name="Jaroenlak P."/>
            <person name="Prachumwat A."/>
            <person name="Williams T.A."/>
            <person name="Bateman K.S."/>
            <person name="Itsathitphaisarn O."/>
            <person name="Sritunyalucksana K."/>
            <person name="Paszkiewicz K.H."/>
            <person name="Moore K.A."/>
            <person name="Stentiford G.D."/>
            <person name="Williams B.A."/>
        </authorList>
    </citation>
    <scope>NUCLEOTIDE SEQUENCE [LARGE SCALE GENOMIC DNA]</scope>
    <source>
        <strain evidence="1 2">GB1</strain>
    </source>
</reference>
<dbReference type="EMBL" id="LWDP01000023">
    <property type="protein sequence ID" value="ORD94360.1"/>
    <property type="molecule type" value="Genomic_DNA"/>
</dbReference>
<dbReference type="Proteomes" id="UP000192639">
    <property type="component" value="Unassembled WGS sequence"/>
</dbReference>